<comment type="caution">
    <text evidence="2">The sequence shown here is derived from an EMBL/GenBank/DDBJ whole genome shotgun (WGS) entry which is preliminary data.</text>
</comment>
<feature type="transmembrane region" description="Helical" evidence="1">
    <location>
        <begin position="144"/>
        <end position="168"/>
    </location>
</feature>
<keyword evidence="1" id="KW-0812">Transmembrane</keyword>
<feature type="transmembrane region" description="Helical" evidence="1">
    <location>
        <begin position="9"/>
        <end position="27"/>
    </location>
</feature>
<feature type="transmembrane region" description="Helical" evidence="1">
    <location>
        <begin position="39"/>
        <end position="61"/>
    </location>
</feature>
<name>A0A0G1WIU2_9BACT</name>
<dbReference type="InterPro" id="IPR035973">
    <property type="entry name" value="Cyt_c_oxidase_su3-like_sf"/>
</dbReference>
<dbReference type="Proteomes" id="UP000033882">
    <property type="component" value="Unassembled WGS sequence"/>
</dbReference>
<proteinExistence type="predicted"/>
<reference evidence="2 3" key="1">
    <citation type="journal article" date="2015" name="Nature">
        <title>rRNA introns, odd ribosomes, and small enigmatic genomes across a large radiation of phyla.</title>
        <authorList>
            <person name="Brown C.T."/>
            <person name="Hug L.A."/>
            <person name="Thomas B.C."/>
            <person name="Sharon I."/>
            <person name="Castelle C.J."/>
            <person name="Singh A."/>
            <person name="Wilkins M.J."/>
            <person name="Williams K.H."/>
            <person name="Banfield J.F."/>
        </authorList>
    </citation>
    <scope>NUCLEOTIDE SEQUENCE [LARGE SCALE GENOMIC DNA]</scope>
</reference>
<feature type="transmembrane region" description="Helical" evidence="1">
    <location>
        <begin position="88"/>
        <end position="110"/>
    </location>
</feature>
<dbReference type="EMBL" id="LCPB01000005">
    <property type="protein sequence ID" value="KKU90233.1"/>
    <property type="molecule type" value="Genomic_DNA"/>
</dbReference>
<keyword evidence="1" id="KW-0472">Membrane</keyword>
<gene>
    <name evidence="2" type="ORF">UY19_C0005G0036</name>
</gene>
<keyword evidence="1" id="KW-1133">Transmembrane helix</keyword>
<accession>A0A0G1WIU2</accession>
<evidence type="ECO:0000313" key="3">
    <source>
        <dbReference type="Proteomes" id="UP000033882"/>
    </source>
</evidence>
<evidence type="ECO:0000256" key="1">
    <source>
        <dbReference type="SAM" id="Phobius"/>
    </source>
</evidence>
<dbReference type="SUPFAM" id="SSF81452">
    <property type="entry name" value="Cytochrome c oxidase subunit III-like"/>
    <property type="match status" value="1"/>
</dbReference>
<evidence type="ECO:0000313" key="2">
    <source>
        <dbReference type="EMBL" id="KKU90233.1"/>
    </source>
</evidence>
<protein>
    <submittedName>
        <fullName evidence="2">Uncharacterized protein</fullName>
    </submittedName>
</protein>
<organism evidence="2 3">
    <name type="scientific">Candidatus Wolfebacteria bacterium GW2011_GWA2_47_9b</name>
    <dbReference type="NCBI Taxonomy" id="1619005"/>
    <lineage>
        <taxon>Bacteria</taxon>
        <taxon>Candidatus Wolfeibacteriota</taxon>
    </lineage>
</organism>
<sequence length="247" mass="28128">MQEKIYKKPIIFGILIAAIVHSIAILIRELSPTPVFPIAIDAIAFNGSWVYLSSIALFTAFNIKKVRNIFTCIPERVGEKTIEGQRLVLAYEFILLGGLLFIFPAITYFYTKIEFYFASQHPEWHRFIEYMPFTDLISRAMTSFPFFITLFILVSLLCVIMPHTYLAYKCVTKAKSPLQSAIIFSLLLSTGITVSILGLLALSIDPWMLILLVITGPVVLLSFIIVNVVMLRYHDKYIICEQTNEEV</sequence>
<feature type="transmembrane region" description="Helical" evidence="1">
    <location>
        <begin position="207"/>
        <end position="229"/>
    </location>
</feature>
<dbReference type="AlphaFoldDB" id="A0A0G1WIU2"/>
<dbReference type="GO" id="GO:0016020">
    <property type="term" value="C:membrane"/>
    <property type="evidence" value="ECO:0007669"/>
    <property type="project" value="InterPro"/>
</dbReference>
<dbReference type="GO" id="GO:0009055">
    <property type="term" value="F:electron transfer activity"/>
    <property type="evidence" value="ECO:0007669"/>
    <property type="project" value="InterPro"/>
</dbReference>
<feature type="transmembrane region" description="Helical" evidence="1">
    <location>
        <begin position="180"/>
        <end position="201"/>
    </location>
</feature>